<dbReference type="Gene3D" id="1.20.1280.50">
    <property type="match status" value="1"/>
</dbReference>
<dbReference type="Proteomes" id="UP000273054">
    <property type="component" value="Segment"/>
</dbReference>
<evidence type="ECO:0000313" key="2">
    <source>
        <dbReference type="EMBL" id="SPN79818.1"/>
    </source>
</evidence>
<gene>
    <name evidence="2" type="ORF">BRZCDTV_516</name>
</gene>
<dbReference type="SUPFAM" id="SSF81383">
    <property type="entry name" value="F-box domain"/>
    <property type="match status" value="1"/>
</dbReference>
<proteinExistence type="predicted"/>
<reference evidence="2" key="1">
    <citation type="submission" date="2018-03" db="EMBL/GenBank/DDBJ databases">
        <authorList>
            <consortium name="Urmite Genomes"/>
        </authorList>
    </citation>
    <scope>NUCLEOTIDE SEQUENCE [LARGE SCALE GENOMIC DNA]</scope>
    <source>
        <strain evidence="2">IHUMI-27.7</strain>
    </source>
</reference>
<evidence type="ECO:0000313" key="3">
    <source>
        <dbReference type="Proteomes" id="UP000273054"/>
    </source>
</evidence>
<dbReference type="PROSITE" id="PS50181">
    <property type="entry name" value="FBOX"/>
    <property type="match status" value="1"/>
</dbReference>
<sequence length="230" mass="27035">MQELPDEVTLFVLEQVPIDKLSGFCASNKQYRALCSDSYFWHRVFEREGLVILEEGIDLPSWMAIYKNSLLSEQRAEYILSLYERTRRARLSLFNPIPLYQIRHVELLGEKDATLSSLITRELYYKQVRDVQNKSLPIFNPGSKNIPPEKYLSLSKRGEDFILSVYDEVDESFLEQVVSKERSKDILYRLAYYGLLQMHESIFSVYARESSGQDGNRRMRSRRVRPLQSE</sequence>
<dbReference type="InterPro" id="IPR001810">
    <property type="entry name" value="F-box_dom"/>
</dbReference>
<organism evidence="2">
    <name type="scientific">Brazilian cedratvirus IHUMI</name>
    <dbReference type="NCBI Taxonomy" id="2126980"/>
    <lineage>
        <taxon>Viruses</taxon>
        <taxon>Pithoviruses</taxon>
        <taxon>Orthocedratvirinae</taxon>
        <taxon>Alphacedratvirus</taxon>
        <taxon>Alphacedratvirus brasiliense</taxon>
    </lineage>
</organism>
<protein>
    <submittedName>
        <fullName evidence="2">F-box domain-containing protein</fullName>
    </submittedName>
</protein>
<feature type="domain" description="F-box" evidence="1">
    <location>
        <begin position="1"/>
        <end position="44"/>
    </location>
</feature>
<keyword evidence="3" id="KW-1185">Reference proteome</keyword>
<dbReference type="EMBL" id="LT994651">
    <property type="protein sequence ID" value="SPN79818.1"/>
    <property type="molecule type" value="Genomic_DNA"/>
</dbReference>
<name>A0A2R8FFW8_9VIRU</name>
<accession>A0A2R8FFW8</accession>
<dbReference type="InterPro" id="IPR036047">
    <property type="entry name" value="F-box-like_dom_sf"/>
</dbReference>
<evidence type="ECO:0000259" key="1">
    <source>
        <dbReference type="PROSITE" id="PS50181"/>
    </source>
</evidence>